<keyword evidence="2" id="KW-1185">Reference proteome</keyword>
<organism evidence="1 2">
    <name type="scientific">Funneliformis mosseae</name>
    <name type="common">Endomycorrhizal fungus</name>
    <name type="synonym">Glomus mosseae</name>
    <dbReference type="NCBI Taxonomy" id="27381"/>
    <lineage>
        <taxon>Eukaryota</taxon>
        <taxon>Fungi</taxon>
        <taxon>Fungi incertae sedis</taxon>
        <taxon>Mucoromycota</taxon>
        <taxon>Glomeromycotina</taxon>
        <taxon>Glomeromycetes</taxon>
        <taxon>Glomerales</taxon>
        <taxon>Glomeraceae</taxon>
        <taxon>Funneliformis</taxon>
    </lineage>
</organism>
<dbReference type="EMBL" id="CAJVPP010008698">
    <property type="protein sequence ID" value="CAG8698970.1"/>
    <property type="molecule type" value="Genomic_DNA"/>
</dbReference>
<evidence type="ECO:0000313" key="2">
    <source>
        <dbReference type="Proteomes" id="UP000789375"/>
    </source>
</evidence>
<dbReference type="Proteomes" id="UP000789375">
    <property type="component" value="Unassembled WGS sequence"/>
</dbReference>
<protein>
    <submittedName>
        <fullName evidence="1">8792_t:CDS:1</fullName>
    </submittedName>
</protein>
<dbReference type="AlphaFoldDB" id="A0A9N9N2P7"/>
<feature type="non-terminal residue" evidence="1">
    <location>
        <position position="47"/>
    </location>
</feature>
<accession>A0A9N9N2P7</accession>
<reference evidence="1" key="1">
    <citation type="submission" date="2021-06" db="EMBL/GenBank/DDBJ databases">
        <authorList>
            <person name="Kallberg Y."/>
            <person name="Tangrot J."/>
            <person name="Rosling A."/>
        </authorList>
    </citation>
    <scope>NUCLEOTIDE SEQUENCE</scope>
    <source>
        <strain evidence="1">87-6 pot B 2015</strain>
    </source>
</reference>
<evidence type="ECO:0000313" key="1">
    <source>
        <dbReference type="EMBL" id="CAG8698970.1"/>
    </source>
</evidence>
<sequence>DLKSSFWFRRFFNFGINIRRYTTERNQSAFVEPVKRSHQEVVFFEED</sequence>
<proteinExistence type="predicted"/>
<gene>
    <name evidence="1" type="ORF">FMOSSE_LOCUS13730</name>
</gene>
<comment type="caution">
    <text evidence="1">The sequence shown here is derived from an EMBL/GenBank/DDBJ whole genome shotgun (WGS) entry which is preliminary data.</text>
</comment>
<name>A0A9N9N2P7_FUNMO</name>